<keyword evidence="4" id="KW-1185">Reference proteome</keyword>
<dbReference type="EMBL" id="CALTRL010001116">
    <property type="protein sequence ID" value="CAH7671015.1"/>
    <property type="molecule type" value="Genomic_DNA"/>
</dbReference>
<dbReference type="Proteomes" id="UP001153365">
    <property type="component" value="Unassembled WGS sequence"/>
</dbReference>
<accession>A0AAV0AQ08</accession>
<feature type="region of interest" description="Disordered" evidence="1">
    <location>
        <begin position="139"/>
        <end position="163"/>
    </location>
</feature>
<keyword evidence="2" id="KW-0812">Transmembrane</keyword>
<comment type="caution">
    <text evidence="3">The sequence shown here is derived from an EMBL/GenBank/DDBJ whole genome shotgun (WGS) entry which is preliminary data.</text>
</comment>
<evidence type="ECO:0000313" key="3">
    <source>
        <dbReference type="EMBL" id="CAH7671015.1"/>
    </source>
</evidence>
<keyword evidence="2" id="KW-1133">Transmembrane helix</keyword>
<keyword evidence="2" id="KW-0472">Membrane</keyword>
<protein>
    <submittedName>
        <fullName evidence="3">Expressed protein</fullName>
    </submittedName>
</protein>
<feature type="compositionally biased region" description="Basic and acidic residues" evidence="1">
    <location>
        <begin position="152"/>
        <end position="163"/>
    </location>
</feature>
<organism evidence="3 4">
    <name type="scientific">Phakopsora pachyrhizi</name>
    <name type="common">Asian soybean rust disease fungus</name>
    <dbReference type="NCBI Taxonomy" id="170000"/>
    <lineage>
        <taxon>Eukaryota</taxon>
        <taxon>Fungi</taxon>
        <taxon>Dikarya</taxon>
        <taxon>Basidiomycota</taxon>
        <taxon>Pucciniomycotina</taxon>
        <taxon>Pucciniomycetes</taxon>
        <taxon>Pucciniales</taxon>
        <taxon>Phakopsoraceae</taxon>
        <taxon>Phakopsora</taxon>
    </lineage>
</organism>
<reference evidence="3" key="1">
    <citation type="submission" date="2022-06" db="EMBL/GenBank/DDBJ databases">
        <authorList>
            <consortium name="SYNGENTA / RWTH Aachen University"/>
        </authorList>
    </citation>
    <scope>NUCLEOTIDE SEQUENCE</scope>
</reference>
<dbReference type="AlphaFoldDB" id="A0AAV0AQ08"/>
<feature type="compositionally biased region" description="Polar residues" evidence="1">
    <location>
        <begin position="139"/>
        <end position="151"/>
    </location>
</feature>
<feature type="transmembrane region" description="Helical" evidence="2">
    <location>
        <begin position="12"/>
        <end position="34"/>
    </location>
</feature>
<evidence type="ECO:0000256" key="1">
    <source>
        <dbReference type="SAM" id="MobiDB-lite"/>
    </source>
</evidence>
<evidence type="ECO:0000256" key="2">
    <source>
        <dbReference type="SAM" id="Phobius"/>
    </source>
</evidence>
<sequence>MSLGLQKFQSKVLIIKSVTSSLNLVSILSIINFLELNLSSKILYTNFPKDQETDWFKGYGFVHLSNQPDPTKKIKNRIIEIPSIQSIPIVYPNLSLKYHKPSDVVQRELSTHLNLNDQLDFNSSLNCISKLSDLIPNRNTQTSENVSSDTSFNRDSHFRNDNNNHKTHLQILIESCNRKNQSGIESCQTMDQVTIRRQNQFKNNLKLRDQLNSALQDFGGFHGSLKHKKK</sequence>
<gene>
    <name evidence="3" type="ORF">PPACK8108_LOCUS5765</name>
</gene>
<name>A0AAV0AQ08_PHAPC</name>
<evidence type="ECO:0000313" key="4">
    <source>
        <dbReference type="Proteomes" id="UP001153365"/>
    </source>
</evidence>
<proteinExistence type="predicted"/>